<dbReference type="OrthoDB" id="7130006at2759"/>
<dbReference type="PIRSF" id="PIRSF001112">
    <property type="entry name" value="Epoxide_hydrolase"/>
    <property type="match status" value="1"/>
</dbReference>
<dbReference type="GO" id="GO:0004301">
    <property type="term" value="F:epoxide hydrolase activity"/>
    <property type="evidence" value="ECO:0007669"/>
    <property type="project" value="TreeGrafter"/>
</dbReference>
<accession>A0A9P5YFZ0</accession>
<dbReference type="GO" id="GO:0097176">
    <property type="term" value="P:epoxide metabolic process"/>
    <property type="evidence" value="ECO:0007669"/>
    <property type="project" value="TreeGrafter"/>
</dbReference>
<evidence type="ECO:0000256" key="2">
    <source>
        <dbReference type="ARBA" id="ARBA00022797"/>
    </source>
</evidence>
<feature type="domain" description="Epoxide hydrolase N-terminal" evidence="5">
    <location>
        <begin position="32"/>
        <end position="138"/>
    </location>
</feature>
<sequence>MTTSVELSVAALSLDPGQSDAEAHTPPIAFEVKPFTIDLSTRATRMISLVKAAQLPDKPAFPGLGSTFGADLDKMKELQSAWTTTFNWSTQQEAMNKYPHFTAIIEGLTIHYIYQKSKNHGAIPLILIHGWPASFLQFLPLVEPLTTMGKTSTGASVSFDIVIPSLPGFAFSSPPPVKWTLQDTARIFDILMTKVLGYKTHAVFGTDFGCVVGYSMYSKFPTNVRSASFDYIPFIALMPDQLTAEGIVLDDYGKFAIQILVKTATTGIGYYYEQSTEPNTIGLALFDNPLGQLIWMGSKYLLWSDPRAGTNGSLVNTDNILASISLYFLTESFISATFTYAQNATSFGTVYTRAPTDAPMLFSSFKFNNQYWPKEIISRVGNMVFYKEHDFGGHFPSLDNPTEFVDDLREIRTFFK</sequence>
<dbReference type="PANTHER" id="PTHR21661:SF35">
    <property type="entry name" value="EPOXIDE HYDROLASE"/>
    <property type="match status" value="1"/>
</dbReference>
<dbReference type="Proteomes" id="UP000807353">
    <property type="component" value="Unassembled WGS sequence"/>
</dbReference>
<organism evidence="6 7">
    <name type="scientific">Collybia nuda</name>
    <dbReference type="NCBI Taxonomy" id="64659"/>
    <lineage>
        <taxon>Eukaryota</taxon>
        <taxon>Fungi</taxon>
        <taxon>Dikarya</taxon>
        <taxon>Basidiomycota</taxon>
        <taxon>Agaricomycotina</taxon>
        <taxon>Agaricomycetes</taxon>
        <taxon>Agaricomycetidae</taxon>
        <taxon>Agaricales</taxon>
        <taxon>Tricholomatineae</taxon>
        <taxon>Clitocybaceae</taxon>
        <taxon>Collybia</taxon>
    </lineage>
</organism>
<feature type="active site" description="Proton acceptor" evidence="4">
    <location>
        <position position="394"/>
    </location>
</feature>
<feature type="active site" description="Nucleophile" evidence="4">
    <location>
        <position position="207"/>
    </location>
</feature>
<protein>
    <submittedName>
        <fullName evidence="6">Alpha/Beta hydrolase protein</fullName>
    </submittedName>
</protein>
<gene>
    <name evidence="6" type="ORF">BDZ94DRAFT_1305050</name>
</gene>
<reference evidence="6" key="1">
    <citation type="submission" date="2020-11" db="EMBL/GenBank/DDBJ databases">
        <authorList>
            <consortium name="DOE Joint Genome Institute"/>
            <person name="Ahrendt S."/>
            <person name="Riley R."/>
            <person name="Andreopoulos W."/>
            <person name="Labutti K."/>
            <person name="Pangilinan J."/>
            <person name="Ruiz-Duenas F.J."/>
            <person name="Barrasa J.M."/>
            <person name="Sanchez-Garcia M."/>
            <person name="Camarero S."/>
            <person name="Miyauchi S."/>
            <person name="Serrano A."/>
            <person name="Linde D."/>
            <person name="Babiker R."/>
            <person name="Drula E."/>
            <person name="Ayuso-Fernandez I."/>
            <person name="Pacheco R."/>
            <person name="Padilla G."/>
            <person name="Ferreira P."/>
            <person name="Barriuso J."/>
            <person name="Kellner H."/>
            <person name="Castanera R."/>
            <person name="Alfaro M."/>
            <person name="Ramirez L."/>
            <person name="Pisabarro A.G."/>
            <person name="Kuo A."/>
            <person name="Tritt A."/>
            <person name="Lipzen A."/>
            <person name="He G."/>
            <person name="Yan M."/>
            <person name="Ng V."/>
            <person name="Cullen D."/>
            <person name="Martin F."/>
            <person name="Rosso M.-N."/>
            <person name="Henrissat B."/>
            <person name="Hibbett D."/>
            <person name="Martinez A.T."/>
            <person name="Grigoriev I.V."/>
        </authorList>
    </citation>
    <scope>NUCLEOTIDE SEQUENCE</scope>
    <source>
        <strain evidence="6">CBS 247.69</strain>
    </source>
</reference>
<keyword evidence="3 6" id="KW-0378">Hydrolase</keyword>
<dbReference type="Gene3D" id="3.40.50.1820">
    <property type="entry name" value="alpha/beta hydrolase"/>
    <property type="match status" value="1"/>
</dbReference>
<proteinExistence type="inferred from homology"/>
<dbReference type="EMBL" id="MU150235">
    <property type="protein sequence ID" value="KAF9467876.1"/>
    <property type="molecule type" value="Genomic_DNA"/>
</dbReference>
<dbReference type="Pfam" id="PF06441">
    <property type="entry name" value="EHN"/>
    <property type="match status" value="1"/>
</dbReference>
<evidence type="ECO:0000259" key="5">
    <source>
        <dbReference type="Pfam" id="PF06441"/>
    </source>
</evidence>
<dbReference type="PRINTS" id="PR00412">
    <property type="entry name" value="EPOXHYDRLASE"/>
</dbReference>
<dbReference type="PANTHER" id="PTHR21661">
    <property type="entry name" value="EPOXIDE HYDROLASE 1-RELATED"/>
    <property type="match status" value="1"/>
</dbReference>
<evidence type="ECO:0000256" key="3">
    <source>
        <dbReference type="ARBA" id="ARBA00022801"/>
    </source>
</evidence>
<comment type="caution">
    <text evidence="6">The sequence shown here is derived from an EMBL/GenBank/DDBJ whole genome shotgun (WGS) entry which is preliminary data.</text>
</comment>
<evidence type="ECO:0000256" key="1">
    <source>
        <dbReference type="ARBA" id="ARBA00010088"/>
    </source>
</evidence>
<dbReference type="AlphaFoldDB" id="A0A9P5YFZ0"/>
<keyword evidence="2" id="KW-0058">Aromatic hydrocarbons catabolism</keyword>
<dbReference type="InterPro" id="IPR010497">
    <property type="entry name" value="Epoxide_hydro_N"/>
</dbReference>
<evidence type="ECO:0000313" key="7">
    <source>
        <dbReference type="Proteomes" id="UP000807353"/>
    </source>
</evidence>
<keyword evidence="7" id="KW-1185">Reference proteome</keyword>
<evidence type="ECO:0000256" key="4">
    <source>
        <dbReference type="PIRSR" id="PIRSR001112-1"/>
    </source>
</evidence>
<comment type="similarity">
    <text evidence="1">Belongs to the peptidase S33 family.</text>
</comment>
<dbReference type="InterPro" id="IPR000639">
    <property type="entry name" value="Epox_hydrolase-like"/>
</dbReference>
<feature type="active site" description="Proton donor" evidence="4">
    <location>
        <position position="340"/>
    </location>
</feature>
<dbReference type="SUPFAM" id="SSF53474">
    <property type="entry name" value="alpha/beta-Hydrolases"/>
    <property type="match status" value="1"/>
</dbReference>
<name>A0A9P5YFZ0_9AGAR</name>
<dbReference type="InterPro" id="IPR029058">
    <property type="entry name" value="AB_hydrolase_fold"/>
</dbReference>
<evidence type="ECO:0000313" key="6">
    <source>
        <dbReference type="EMBL" id="KAF9467876.1"/>
    </source>
</evidence>
<dbReference type="InterPro" id="IPR016292">
    <property type="entry name" value="Epoxide_hydrolase"/>
</dbReference>